<dbReference type="GO" id="GO:0004030">
    <property type="term" value="F:aldehyde dehydrogenase [NAD(P)+] activity"/>
    <property type="evidence" value="ECO:0007669"/>
    <property type="project" value="UniProtKB-ARBA"/>
</dbReference>
<protein>
    <submittedName>
        <fullName evidence="10">Aldehyde dehydrogenase PuuC</fullName>
    </submittedName>
</protein>
<dbReference type="Gene3D" id="3.40.309.10">
    <property type="entry name" value="Aldehyde Dehydrogenase, Chain A, domain 2"/>
    <property type="match status" value="1"/>
</dbReference>
<keyword evidence="2" id="KW-0479">Metal-binding</keyword>
<dbReference type="GO" id="GO:0046872">
    <property type="term" value="F:metal ion binding"/>
    <property type="evidence" value="ECO:0007669"/>
    <property type="project" value="UniProtKB-KW"/>
</dbReference>
<dbReference type="InterPro" id="IPR015590">
    <property type="entry name" value="Aldehyde_DH_dom"/>
</dbReference>
<feature type="active site" evidence="7">
    <location>
        <position position="267"/>
    </location>
</feature>
<dbReference type="InterPro" id="IPR029510">
    <property type="entry name" value="Ald_DH_CS_GLU"/>
</dbReference>
<dbReference type="Gene3D" id="3.40.605.10">
    <property type="entry name" value="Aldehyde Dehydrogenase, Chain A, domain 1"/>
    <property type="match status" value="1"/>
</dbReference>
<dbReference type="PANTHER" id="PTHR11699">
    <property type="entry name" value="ALDEHYDE DEHYDROGENASE-RELATED"/>
    <property type="match status" value="1"/>
</dbReference>
<dbReference type="FunFam" id="3.40.605.10:FF:000001">
    <property type="entry name" value="Aldehyde dehydrogenase 1"/>
    <property type="match status" value="1"/>
</dbReference>
<dbReference type="EMBL" id="NAOO01000017">
    <property type="protein sequence ID" value="RFB92981.1"/>
    <property type="molecule type" value="Genomic_DNA"/>
</dbReference>
<evidence type="ECO:0000313" key="10">
    <source>
        <dbReference type="EMBL" id="RFB92981.1"/>
    </source>
</evidence>
<reference evidence="10 11" key="1">
    <citation type="submission" date="2017-03" db="EMBL/GenBank/DDBJ databases">
        <title>Genome analysis of Rhizobial strains effectives or ineffectives for nitrogen fixation isolated from bean seeds.</title>
        <authorList>
            <person name="Peralta H."/>
            <person name="Aguilar-Vera A."/>
            <person name="Mora Y."/>
            <person name="Vargas-Lagunas C."/>
            <person name="Girard L."/>
            <person name="Mora J."/>
        </authorList>
    </citation>
    <scope>NUCLEOTIDE SEQUENCE [LARGE SCALE GENOMIC DNA]</scope>
    <source>
        <strain evidence="10 11">CCGM5</strain>
    </source>
</reference>
<proteinExistence type="inferred from homology"/>
<dbReference type="SUPFAM" id="SSF53720">
    <property type="entry name" value="ALDH-like"/>
    <property type="match status" value="1"/>
</dbReference>
<keyword evidence="5 8" id="KW-0560">Oxidoreductase</keyword>
<keyword evidence="3" id="KW-0521">NADP</keyword>
<comment type="caution">
    <text evidence="10">The sequence shown here is derived from an EMBL/GenBank/DDBJ whole genome shotgun (WGS) entry which is preliminary data.</text>
</comment>
<evidence type="ECO:0000256" key="3">
    <source>
        <dbReference type="ARBA" id="ARBA00022857"/>
    </source>
</evidence>
<keyword evidence="4" id="KW-0630">Potassium</keyword>
<dbReference type="Proteomes" id="UP000256748">
    <property type="component" value="Unassembled WGS sequence"/>
</dbReference>
<evidence type="ECO:0000256" key="5">
    <source>
        <dbReference type="ARBA" id="ARBA00023002"/>
    </source>
</evidence>
<dbReference type="RefSeq" id="WP_116273663.1">
    <property type="nucleotide sequence ID" value="NZ_KZ859521.1"/>
</dbReference>
<evidence type="ECO:0000256" key="8">
    <source>
        <dbReference type="RuleBase" id="RU003345"/>
    </source>
</evidence>
<evidence type="ECO:0000256" key="4">
    <source>
        <dbReference type="ARBA" id="ARBA00022958"/>
    </source>
</evidence>
<dbReference type="FunFam" id="3.40.309.10:FF:000012">
    <property type="entry name" value="Betaine aldehyde dehydrogenase"/>
    <property type="match status" value="1"/>
</dbReference>
<keyword evidence="6" id="KW-0558">Oxidation</keyword>
<dbReference type="InterPro" id="IPR016162">
    <property type="entry name" value="Ald_DH_N"/>
</dbReference>
<dbReference type="AlphaFoldDB" id="A0A3E1BIS3"/>
<dbReference type="CDD" id="cd07112">
    <property type="entry name" value="ALDH_GABALDH-PuuC"/>
    <property type="match status" value="1"/>
</dbReference>
<accession>A0A3E1BIS3</accession>
<evidence type="ECO:0000256" key="7">
    <source>
        <dbReference type="PROSITE-ProRule" id="PRU10007"/>
    </source>
</evidence>
<evidence type="ECO:0000259" key="9">
    <source>
        <dbReference type="Pfam" id="PF00171"/>
    </source>
</evidence>
<dbReference type="Pfam" id="PF00171">
    <property type="entry name" value="Aldedh"/>
    <property type="match status" value="1"/>
</dbReference>
<evidence type="ECO:0000256" key="1">
    <source>
        <dbReference type="ARBA" id="ARBA00009986"/>
    </source>
</evidence>
<dbReference type="PROSITE" id="PS00687">
    <property type="entry name" value="ALDEHYDE_DEHYDR_GLU"/>
    <property type="match status" value="1"/>
</dbReference>
<dbReference type="InterPro" id="IPR016161">
    <property type="entry name" value="Ald_DH/histidinol_DH"/>
</dbReference>
<gene>
    <name evidence="10" type="ORF">B5K10_13480</name>
</gene>
<dbReference type="InterPro" id="IPR016163">
    <property type="entry name" value="Ald_DH_C"/>
</dbReference>
<sequence length="495" mass="53625">MLERNLGYWTERAATLRPEGRAFIAGEFVNAVSAATYENRNPATGAVINLVASCDQLDVDAAVVAARTSFESGVWSRITPTERKKTLLKLAELIERDSEDLALLESLDMGKPVSVAFGYELPELVEYVRWFSEAIDKLYDEVAPAGEGNLALIRREPIGVVGAVVPWNFPLDMAIWKTIPALAAGNSVVLKPAEQSPLTALKLAELVKEAGIPDGVFNVVPGFGSAVGRPMGLHMDIDCIAFTGSTEVGKMFLGYSASSNMKLVWLECGGKSPNIVFADTENLDAAAEAAAKVFYNQGEICSSPTRLLVERSIKDVFVTKVVAHAAAYRPRDPLHPESMMGAMVDGNHANRVMEFIEAGKKQARLLLGGNRLTINGSENFIEPTIFDEVQNDHVIARDEIFGPVLAIIAFDTEEEAVRIANDTVYGLMASVFTSNLSRAHRVSNALKAGTVAVNAVDMISPLVPFGGVKQSGNGRDNSLHAFEKYTSLKTTWIKY</sequence>
<comment type="similarity">
    <text evidence="1 8">Belongs to the aldehyde dehydrogenase family.</text>
</comment>
<evidence type="ECO:0000313" key="11">
    <source>
        <dbReference type="Proteomes" id="UP000256748"/>
    </source>
</evidence>
<feature type="domain" description="Aldehyde dehydrogenase" evidence="9">
    <location>
        <begin position="31"/>
        <end position="490"/>
    </location>
</feature>
<name>A0A3E1BIS3_RHILT</name>
<organism evidence="10 11">
    <name type="scientific">Rhizobium leguminosarum bv. trifolii</name>
    <dbReference type="NCBI Taxonomy" id="386"/>
    <lineage>
        <taxon>Bacteria</taxon>
        <taxon>Pseudomonadati</taxon>
        <taxon>Pseudomonadota</taxon>
        <taxon>Alphaproteobacteria</taxon>
        <taxon>Hyphomicrobiales</taxon>
        <taxon>Rhizobiaceae</taxon>
        <taxon>Rhizobium/Agrobacterium group</taxon>
        <taxon>Rhizobium</taxon>
    </lineage>
</organism>
<evidence type="ECO:0000256" key="2">
    <source>
        <dbReference type="ARBA" id="ARBA00022723"/>
    </source>
</evidence>
<evidence type="ECO:0000256" key="6">
    <source>
        <dbReference type="ARBA" id="ARBA00023097"/>
    </source>
</evidence>